<organism evidence="1 2">
    <name type="scientific">Legionella drancourtii LLAP12</name>
    <dbReference type="NCBI Taxonomy" id="658187"/>
    <lineage>
        <taxon>Bacteria</taxon>
        <taxon>Pseudomonadati</taxon>
        <taxon>Pseudomonadota</taxon>
        <taxon>Gammaproteobacteria</taxon>
        <taxon>Legionellales</taxon>
        <taxon>Legionellaceae</taxon>
        <taxon>Legionella</taxon>
    </lineage>
</organism>
<protein>
    <submittedName>
        <fullName evidence="1">Uncharacterized protein</fullName>
    </submittedName>
</protein>
<evidence type="ECO:0000313" key="2">
    <source>
        <dbReference type="Proteomes" id="UP000002770"/>
    </source>
</evidence>
<gene>
    <name evidence="1" type="ORF">LDG_6415</name>
</gene>
<dbReference type="STRING" id="658187.LDG_6415"/>
<dbReference type="RefSeq" id="WP_006870347.1">
    <property type="nucleotide sequence ID" value="NZ_JH413813.1"/>
</dbReference>
<dbReference type="AlphaFoldDB" id="G9EME9"/>
<accession>G9EME9</accession>
<keyword evidence="2" id="KW-1185">Reference proteome</keyword>
<name>G9EME9_9GAMM</name>
<dbReference type="InParanoid" id="G9EME9"/>
<dbReference type="Proteomes" id="UP000002770">
    <property type="component" value="Unassembled WGS sequence"/>
</dbReference>
<sequence length="110" mass="13246">MFEYIVELYLQEKKHYEKKPAHYTWTIDNFYKTIASSNKHSKSIPAIIASDYRYNELIHTTPEDNPTFWANFYMAWAIKSIQSNPKPSSSKKIDINFPRERPYFYSEKYC</sequence>
<dbReference type="EMBL" id="JH413813">
    <property type="protein sequence ID" value="EHL31485.1"/>
    <property type="molecule type" value="Genomic_DNA"/>
</dbReference>
<reference evidence="1 2" key="1">
    <citation type="journal article" date="2011" name="BMC Genomics">
        <title>Insight into cross-talk between intra-amoebal pathogens.</title>
        <authorList>
            <person name="Gimenez G."/>
            <person name="Bertelli C."/>
            <person name="Moliner C."/>
            <person name="Robert C."/>
            <person name="Raoult D."/>
            <person name="Fournier P.E."/>
            <person name="Greub G."/>
        </authorList>
    </citation>
    <scope>NUCLEOTIDE SEQUENCE [LARGE SCALE GENOMIC DNA]</scope>
    <source>
        <strain evidence="1 2">LLAP12</strain>
    </source>
</reference>
<evidence type="ECO:0000313" key="1">
    <source>
        <dbReference type="EMBL" id="EHL31485.1"/>
    </source>
</evidence>
<dbReference type="HOGENOM" id="CLU_2167809_0_0_6"/>
<proteinExistence type="predicted"/>